<comment type="similarity">
    <text evidence="2">Belongs to the bZIP family.</text>
</comment>
<dbReference type="GO" id="GO:0003700">
    <property type="term" value="F:DNA-binding transcription factor activity"/>
    <property type="evidence" value="ECO:0007669"/>
    <property type="project" value="InterPro"/>
</dbReference>
<feature type="domain" description="BZIP" evidence="9">
    <location>
        <begin position="423"/>
        <end position="473"/>
    </location>
</feature>
<keyword evidence="4" id="KW-0238">DNA-binding</keyword>
<keyword evidence="8" id="KW-0175">Coiled coil</keyword>
<name>A0A6A2ZM67_HIBSY</name>
<dbReference type="PANTHER" id="PTHR45693">
    <property type="entry name" value="TRANSCRIPTION FACTOR TGA9"/>
    <property type="match status" value="1"/>
</dbReference>
<dbReference type="SUPFAM" id="SSF57959">
    <property type="entry name" value="Leucine zipper domain"/>
    <property type="match status" value="1"/>
</dbReference>
<organism evidence="10 11">
    <name type="scientific">Hibiscus syriacus</name>
    <name type="common">Rose of Sharon</name>
    <dbReference type="NCBI Taxonomy" id="106335"/>
    <lineage>
        <taxon>Eukaryota</taxon>
        <taxon>Viridiplantae</taxon>
        <taxon>Streptophyta</taxon>
        <taxon>Embryophyta</taxon>
        <taxon>Tracheophyta</taxon>
        <taxon>Spermatophyta</taxon>
        <taxon>Magnoliopsida</taxon>
        <taxon>eudicotyledons</taxon>
        <taxon>Gunneridae</taxon>
        <taxon>Pentapetalae</taxon>
        <taxon>rosids</taxon>
        <taxon>malvids</taxon>
        <taxon>Malvales</taxon>
        <taxon>Malvaceae</taxon>
        <taxon>Malvoideae</taxon>
        <taxon>Hibiscus</taxon>
    </lineage>
</organism>
<protein>
    <submittedName>
        <fullName evidence="10">Lysyl-tRNA synthetase 1 isoform 1</fullName>
    </submittedName>
</protein>
<accession>A0A6A2ZM67</accession>
<dbReference type="GO" id="GO:0000976">
    <property type="term" value="F:transcription cis-regulatory region binding"/>
    <property type="evidence" value="ECO:0007669"/>
    <property type="project" value="UniProtKB-ARBA"/>
</dbReference>
<dbReference type="PROSITE" id="PS50217">
    <property type="entry name" value="BZIP"/>
    <property type="match status" value="1"/>
</dbReference>
<evidence type="ECO:0000256" key="1">
    <source>
        <dbReference type="ARBA" id="ARBA00004123"/>
    </source>
</evidence>
<dbReference type="PROSITE" id="PS00036">
    <property type="entry name" value="BZIP_BASIC"/>
    <property type="match status" value="1"/>
</dbReference>
<evidence type="ECO:0000313" key="10">
    <source>
        <dbReference type="EMBL" id="KAE8692810.1"/>
    </source>
</evidence>
<evidence type="ECO:0000256" key="2">
    <source>
        <dbReference type="ARBA" id="ARBA00007163"/>
    </source>
</evidence>
<evidence type="ECO:0000259" key="9">
    <source>
        <dbReference type="PROSITE" id="PS50217"/>
    </source>
</evidence>
<evidence type="ECO:0000256" key="4">
    <source>
        <dbReference type="ARBA" id="ARBA00023125"/>
    </source>
</evidence>
<proteinExistence type="inferred from homology"/>
<gene>
    <name evidence="10" type="ORF">F3Y22_tig00110830pilonHSYRG00025</name>
</gene>
<dbReference type="GO" id="GO:0004812">
    <property type="term" value="F:aminoacyl-tRNA ligase activity"/>
    <property type="evidence" value="ECO:0007669"/>
    <property type="project" value="UniProtKB-KW"/>
</dbReference>
<evidence type="ECO:0000256" key="3">
    <source>
        <dbReference type="ARBA" id="ARBA00023015"/>
    </source>
</evidence>
<keyword evidence="5" id="KW-0010">Activator</keyword>
<dbReference type="SMART" id="SM00338">
    <property type="entry name" value="BRLZ"/>
    <property type="match status" value="1"/>
</dbReference>
<keyword evidence="7" id="KW-0539">Nucleus</keyword>
<reference evidence="10" key="1">
    <citation type="submission" date="2019-09" db="EMBL/GenBank/DDBJ databases">
        <title>Draft genome information of white flower Hibiscus syriacus.</title>
        <authorList>
            <person name="Kim Y.-M."/>
        </authorList>
    </citation>
    <scope>NUCLEOTIDE SEQUENCE [LARGE SCALE GENOMIC DNA]</scope>
    <source>
        <strain evidence="10">YM2019G1</strain>
    </source>
</reference>
<dbReference type="GO" id="GO:0005634">
    <property type="term" value="C:nucleus"/>
    <property type="evidence" value="ECO:0007669"/>
    <property type="project" value="UniProtKB-SubCell"/>
</dbReference>
<comment type="subcellular location">
    <subcellularLocation>
        <location evidence="1">Nucleus</location>
    </subcellularLocation>
</comment>
<feature type="coiled-coil region" evidence="8">
    <location>
        <begin position="444"/>
        <end position="478"/>
    </location>
</feature>
<keyword evidence="11" id="KW-1185">Reference proteome</keyword>
<keyword evidence="3" id="KW-0805">Transcription regulation</keyword>
<evidence type="ECO:0000256" key="6">
    <source>
        <dbReference type="ARBA" id="ARBA00023163"/>
    </source>
</evidence>
<sequence>MLPKTPLPTIGEAFAEVRKEENCRRVMMGDNKDPPITTTRHRPFETLALVYRGPQFQKRSDAENTLDVRLTKSQLKALHKILETSTADGSLAIQVTHLRGKILNEDENLNTLLITPLPDPNLPQKFHTNDILIIPKQPLTTAPSQHHNDDPNVKNAFLNGELAEEVYMDFPPGFKKEKGQAMTSRAYTQGHGDHTMFYKHSKEEFISIEFELKDLGKLKYFLEMEVARSRTCISISQWKYVLDLLKDTGILGYRPVETPMEFNLKLGTDELGEEVNRGRYQRLVGKLIYLFHTRTDIAFNVSFINQYMHNPREKHLEVVNRVLRYLKGTPGKGLHFKKTNSRYVDIYTDADWACSVNDRRSTNGYCSYVWEGWQHFWFNCDSSPNTGSSSIVEMDVGVENKAGYISCDQVEPSRRYQETNKPIDKTQRSLAQNREAARKSRIRKKAYVQELESSRLKLAQLEQELERARQQVQGGLSGTTNPGQSIRICSYDFHGDLIFLTCAYISLATCEVVMPHIEPLTDQQQLEVCQLRHSSQQAEDALSQGIDKLQHKLVQNVASDSSWGNYRAQMAVATDVLEAVEGFVNQNS</sequence>
<evidence type="ECO:0000256" key="7">
    <source>
        <dbReference type="ARBA" id="ARBA00023242"/>
    </source>
</evidence>
<evidence type="ECO:0000256" key="8">
    <source>
        <dbReference type="SAM" id="Coils"/>
    </source>
</evidence>
<dbReference type="Gene3D" id="1.20.5.170">
    <property type="match status" value="1"/>
</dbReference>
<evidence type="ECO:0000256" key="5">
    <source>
        <dbReference type="ARBA" id="ARBA00023159"/>
    </source>
</evidence>
<dbReference type="Proteomes" id="UP000436088">
    <property type="component" value="Unassembled WGS sequence"/>
</dbReference>
<dbReference type="FunFam" id="1.20.5.170:FF:000019">
    <property type="entry name" value="BZIP family transcription factor"/>
    <property type="match status" value="1"/>
</dbReference>
<dbReference type="InterPro" id="IPR004827">
    <property type="entry name" value="bZIP"/>
</dbReference>
<comment type="caution">
    <text evidence="10">The sequence shown here is derived from an EMBL/GenBank/DDBJ whole genome shotgun (WGS) entry which is preliminary data.</text>
</comment>
<keyword evidence="6" id="KW-0804">Transcription</keyword>
<dbReference type="PANTHER" id="PTHR45693:SF7">
    <property type="entry name" value="TRANSCRIPTION FACTOR TGA7"/>
    <property type="match status" value="1"/>
</dbReference>
<dbReference type="EMBL" id="VEPZ02001130">
    <property type="protein sequence ID" value="KAE8692810.1"/>
    <property type="molecule type" value="Genomic_DNA"/>
</dbReference>
<evidence type="ECO:0000313" key="11">
    <source>
        <dbReference type="Proteomes" id="UP000436088"/>
    </source>
</evidence>
<dbReference type="AlphaFoldDB" id="A0A6A2ZM67"/>
<dbReference type="InterPro" id="IPR046347">
    <property type="entry name" value="bZIP_sf"/>
</dbReference>